<proteinExistence type="predicted"/>
<dbReference type="AlphaFoldDB" id="A0A7J9FE80"/>
<accession>A0A7J9FE80</accession>
<gene>
    <name evidence="1" type="ORF">Gotri_001317</name>
</gene>
<dbReference type="Proteomes" id="UP000593568">
    <property type="component" value="Unassembled WGS sequence"/>
</dbReference>
<feature type="non-terminal residue" evidence="1">
    <location>
        <position position="1"/>
    </location>
</feature>
<dbReference type="EMBL" id="JABEZW010000013">
    <property type="protein sequence ID" value="MBA0783629.1"/>
    <property type="molecule type" value="Genomic_DNA"/>
</dbReference>
<protein>
    <submittedName>
        <fullName evidence="1">Uncharacterized protein</fullName>
    </submittedName>
</protein>
<organism evidence="1 2">
    <name type="scientific">Gossypium trilobum</name>
    <dbReference type="NCBI Taxonomy" id="34281"/>
    <lineage>
        <taxon>Eukaryota</taxon>
        <taxon>Viridiplantae</taxon>
        <taxon>Streptophyta</taxon>
        <taxon>Embryophyta</taxon>
        <taxon>Tracheophyta</taxon>
        <taxon>Spermatophyta</taxon>
        <taxon>Magnoliopsida</taxon>
        <taxon>eudicotyledons</taxon>
        <taxon>Gunneridae</taxon>
        <taxon>Pentapetalae</taxon>
        <taxon>rosids</taxon>
        <taxon>malvids</taxon>
        <taxon>Malvales</taxon>
        <taxon>Malvaceae</taxon>
        <taxon>Malvoideae</taxon>
        <taxon>Gossypium</taxon>
    </lineage>
</organism>
<comment type="caution">
    <text evidence="1">The sequence shown here is derived from an EMBL/GenBank/DDBJ whole genome shotgun (WGS) entry which is preliminary data.</text>
</comment>
<sequence length="172" mass="19844">MAGSTFEVRSDTRIKPRMPDDCCLRESPEGVERSHVQKPEWKRDIAEFEEMDLKEVGLLVKQNITNVDDRIDHIVRECMVAKESWLFSRQTFMIDLRVIVHVQVKNIALVICKALHSAVNQIARGPRYGVDANRLPHISTIGIHIPTLHIWIQIYVNIRSESTNYKIDASNK</sequence>
<evidence type="ECO:0000313" key="1">
    <source>
        <dbReference type="EMBL" id="MBA0783629.1"/>
    </source>
</evidence>
<reference evidence="1 2" key="1">
    <citation type="journal article" date="2019" name="Genome Biol. Evol.">
        <title>Insights into the evolution of the New World diploid cottons (Gossypium, subgenus Houzingenia) based on genome sequencing.</title>
        <authorList>
            <person name="Grover C.E."/>
            <person name="Arick M.A. 2nd"/>
            <person name="Thrash A."/>
            <person name="Conover J.L."/>
            <person name="Sanders W.S."/>
            <person name="Peterson D.G."/>
            <person name="Frelichowski J.E."/>
            <person name="Scheffler J.A."/>
            <person name="Scheffler B.E."/>
            <person name="Wendel J.F."/>
        </authorList>
    </citation>
    <scope>NUCLEOTIDE SEQUENCE [LARGE SCALE GENOMIC DNA]</scope>
    <source>
        <strain evidence="1">8</strain>
        <tissue evidence="1">Leaf</tissue>
    </source>
</reference>
<evidence type="ECO:0000313" key="2">
    <source>
        <dbReference type="Proteomes" id="UP000593568"/>
    </source>
</evidence>
<name>A0A7J9FE80_9ROSI</name>
<keyword evidence="2" id="KW-1185">Reference proteome</keyword>